<dbReference type="AlphaFoldDB" id="A0A318J3U5"/>
<organism evidence="3 4">
    <name type="scientific">Undibacterium pigrum</name>
    <dbReference type="NCBI Taxonomy" id="401470"/>
    <lineage>
        <taxon>Bacteria</taxon>
        <taxon>Pseudomonadati</taxon>
        <taxon>Pseudomonadota</taxon>
        <taxon>Betaproteobacteria</taxon>
        <taxon>Burkholderiales</taxon>
        <taxon>Oxalobacteraceae</taxon>
        <taxon>Undibacterium</taxon>
    </lineage>
</organism>
<proteinExistence type="predicted"/>
<dbReference type="PROSITE" id="PS51257">
    <property type="entry name" value="PROKAR_LIPOPROTEIN"/>
    <property type="match status" value="1"/>
</dbReference>
<keyword evidence="4" id="KW-1185">Reference proteome</keyword>
<protein>
    <recommendedName>
        <fullName evidence="5">Lipoprotein</fullName>
    </recommendedName>
</protein>
<feature type="chain" id="PRO_5016445895" description="Lipoprotein" evidence="2">
    <location>
        <begin position="31"/>
        <end position="299"/>
    </location>
</feature>
<feature type="region of interest" description="Disordered" evidence="1">
    <location>
        <begin position="34"/>
        <end position="53"/>
    </location>
</feature>
<comment type="caution">
    <text evidence="3">The sequence shown here is derived from an EMBL/GenBank/DDBJ whole genome shotgun (WGS) entry which is preliminary data.</text>
</comment>
<sequence length="299" mass="32528">MKRNNKLLWNSFFTCIVLLVIAGLSGCATSSNNTYTPPPAPVKETPVRKPAYQSEPGTRKYALCEISPIGSLKNETAIRSSAIIRGDCNQYRKATGVVVGFWCNNPECRPANTQDISQVPGKITGEAVDGKITGHVILVSRLGVFYGLMNQKGEYDSGYLKVNGNLAFLGKFNPDGSFRQGTKILRTKSGVEVIHADNYINNNPDGYTHKLLDQKLQLFHCSYAGTCQLYVRSKVDEQVSAVLGVIQQSLLEDMLLAPPAFKALGLLVKSAEAMKSLIAAHKIYGRVSDSAEIGGILLQ</sequence>
<accession>A0A318J3U5</accession>
<evidence type="ECO:0000313" key="3">
    <source>
        <dbReference type="EMBL" id="PXX41351.1"/>
    </source>
</evidence>
<evidence type="ECO:0008006" key="5">
    <source>
        <dbReference type="Google" id="ProtNLM"/>
    </source>
</evidence>
<evidence type="ECO:0000256" key="1">
    <source>
        <dbReference type="SAM" id="MobiDB-lite"/>
    </source>
</evidence>
<reference evidence="3 4" key="1">
    <citation type="submission" date="2018-05" db="EMBL/GenBank/DDBJ databases">
        <title>Genomic Encyclopedia of Type Strains, Phase IV (KMG-IV): sequencing the most valuable type-strain genomes for metagenomic binning, comparative biology and taxonomic classification.</title>
        <authorList>
            <person name="Goeker M."/>
        </authorList>
    </citation>
    <scope>NUCLEOTIDE SEQUENCE [LARGE SCALE GENOMIC DNA]</scope>
    <source>
        <strain evidence="3 4">DSM 19792</strain>
    </source>
</reference>
<dbReference type="EMBL" id="QJKB01000007">
    <property type="protein sequence ID" value="PXX41351.1"/>
    <property type="molecule type" value="Genomic_DNA"/>
</dbReference>
<gene>
    <name evidence="3" type="ORF">DFR42_1072</name>
</gene>
<dbReference type="RefSeq" id="WP_110256595.1">
    <property type="nucleotide sequence ID" value="NZ_QJKB01000007.1"/>
</dbReference>
<name>A0A318J3U5_9BURK</name>
<evidence type="ECO:0000256" key="2">
    <source>
        <dbReference type="SAM" id="SignalP"/>
    </source>
</evidence>
<evidence type="ECO:0000313" key="4">
    <source>
        <dbReference type="Proteomes" id="UP000247792"/>
    </source>
</evidence>
<keyword evidence="2" id="KW-0732">Signal</keyword>
<dbReference type="Proteomes" id="UP000247792">
    <property type="component" value="Unassembled WGS sequence"/>
</dbReference>
<feature type="signal peptide" evidence="2">
    <location>
        <begin position="1"/>
        <end position="30"/>
    </location>
</feature>